<evidence type="ECO:0000256" key="2">
    <source>
        <dbReference type="ARBA" id="ARBA00002790"/>
    </source>
</evidence>
<dbReference type="CDD" id="cd02801">
    <property type="entry name" value="DUS_like_FMN"/>
    <property type="match status" value="1"/>
</dbReference>
<dbReference type="Proteomes" id="UP001230220">
    <property type="component" value="Unassembled WGS sequence"/>
</dbReference>
<proteinExistence type="inferred from homology"/>
<evidence type="ECO:0000256" key="3">
    <source>
        <dbReference type="ARBA" id="ARBA00022555"/>
    </source>
</evidence>
<dbReference type="NCBIfam" id="TIGR00737">
    <property type="entry name" value="nifR3_yhdG"/>
    <property type="match status" value="1"/>
</dbReference>
<evidence type="ECO:0000256" key="4">
    <source>
        <dbReference type="ARBA" id="ARBA00022630"/>
    </source>
</evidence>
<dbReference type="Gene3D" id="3.20.20.70">
    <property type="entry name" value="Aldolase class I"/>
    <property type="match status" value="1"/>
</dbReference>
<dbReference type="Pfam" id="PF01207">
    <property type="entry name" value="Dus"/>
    <property type="match status" value="1"/>
</dbReference>
<evidence type="ECO:0000256" key="5">
    <source>
        <dbReference type="ARBA" id="ARBA00022643"/>
    </source>
</evidence>
<keyword evidence="8" id="KW-0694">RNA-binding</keyword>
<dbReference type="EC" id="1.3.1.-" evidence="12"/>
<keyword evidence="15" id="KW-1185">Reference proteome</keyword>
<dbReference type="InterPro" id="IPR018517">
    <property type="entry name" value="tRNA_hU_synthase_CS"/>
</dbReference>
<gene>
    <name evidence="14" type="ORF">J2S15_003926</name>
</gene>
<dbReference type="PANTHER" id="PTHR45846:SF1">
    <property type="entry name" value="TRNA-DIHYDROURIDINE(47) SYNTHASE [NAD(P)(+)]-LIKE"/>
    <property type="match status" value="1"/>
</dbReference>
<evidence type="ECO:0000256" key="1">
    <source>
        <dbReference type="ARBA" id="ARBA00001917"/>
    </source>
</evidence>
<dbReference type="InterPro" id="IPR001269">
    <property type="entry name" value="DUS_fam"/>
</dbReference>
<comment type="caution">
    <text evidence="14">The sequence shown here is derived from an EMBL/GenBank/DDBJ whole genome shotgun (WGS) entry which is preliminary data.</text>
</comment>
<dbReference type="PIRSF" id="PIRSF006621">
    <property type="entry name" value="Dus"/>
    <property type="match status" value="1"/>
</dbReference>
<dbReference type="PROSITE" id="PS01136">
    <property type="entry name" value="UPF0034"/>
    <property type="match status" value="1"/>
</dbReference>
<dbReference type="PANTHER" id="PTHR45846">
    <property type="entry name" value="TRNA-DIHYDROURIDINE(47) SYNTHASE [NAD(P)(+)]-LIKE"/>
    <property type="match status" value="1"/>
</dbReference>
<evidence type="ECO:0000256" key="7">
    <source>
        <dbReference type="ARBA" id="ARBA00022857"/>
    </source>
</evidence>
<dbReference type="EMBL" id="JAUSUR010000009">
    <property type="protein sequence ID" value="MDQ0363165.1"/>
    <property type="molecule type" value="Genomic_DNA"/>
</dbReference>
<evidence type="ECO:0000256" key="12">
    <source>
        <dbReference type="PIRNR" id="PIRNR006621"/>
    </source>
</evidence>
<evidence type="ECO:0000256" key="8">
    <source>
        <dbReference type="ARBA" id="ARBA00022884"/>
    </source>
</evidence>
<comment type="catalytic activity">
    <reaction evidence="11">
        <text>a 5,6-dihydrouridine in tRNA + NAD(+) = a uridine in tRNA + NADH + H(+)</text>
        <dbReference type="Rhea" id="RHEA:54452"/>
        <dbReference type="Rhea" id="RHEA-COMP:13339"/>
        <dbReference type="Rhea" id="RHEA-COMP:13887"/>
        <dbReference type="ChEBI" id="CHEBI:15378"/>
        <dbReference type="ChEBI" id="CHEBI:57540"/>
        <dbReference type="ChEBI" id="CHEBI:57945"/>
        <dbReference type="ChEBI" id="CHEBI:65315"/>
        <dbReference type="ChEBI" id="CHEBI:74443"/>
    </reaction>
</comment>
<feature type="domain" description="DUS-like FMN-binding" evidence="13">
    <location>
        <begin position="15"/>
        <end position="316"/>
    </location>
</feature>
<keyword evidence="4 12" id="KW-0285">Flavoprotein</keyword>
<keyword evidence="6 12" id="KW-0819">tRNA processing</keyword>
<evidence type="ECO:0000256" key="9">
    <source>
        <dbReference type="ARBA" id="ARBA00023002"/>
    </source>
</evidence>
<sequence length="328" mass="36516">MWKIRDVEIENQVVIAPMAGISNAAFRSICKEFGAGLICAEMVSDKAIFYENKKTMKMTEVLDDEHPMSLQLFGHDIDSMVHAAKVLDTQTTCDVIDINMGCPVNKVIKANAGSSLMRDVEHACNIVKAVVENVNKPVTVKMRAGWDVHSINAVELAIGLEKAGASMICVHGRTRSQMYEGTADWTIIKQVKEAVSIPVVGNGDVRSVDDMIRMLDETGCDAVAIGRGILGNPWLIKECVHYLETGERELDVSVHEKFMLARKHAKRLCNLKGEKIGIKEMRGHASWYIKGLPSSHRVKDRISNMNTYEELDNILSEYEAQLEAEDNQ</sequence>
<evidence type="ECO:0000313" key="14">
    <source>
        <dbReference type="EMBL" id="MDQ0363165.1"/>
    </source>
</evidence>
<comment type="similarity">
    <text evidence="12">Belongs to the dus family.</text>
</comment>
<keyword evidence="5 12" id="KW-0288">FMN</keyword>
<comment type="function">
    <text evidence="2 12">Catalyzes the synthesis of 5,6-dihydrouridine (D), a modified base found in the D-loop of most tRNAs, via the reduction of the C5-C6 double bond in target uridines.</text>
</comment>
<organism evidence="14 15">
    <name type="scientific">Breznakia pachnodae</name>
    <dbReference type="NCBI Taxonomy" id="265178"/>
    <lineage>
        <taxon>Bacteria</taxon>
        <taxon>Bacillati</taxon>
        <taxon>Bacillota</taxon>
        <taxon>Erysipelotrichia</taxon>
        <taxon>Erysipelotrichales</taxon>
        <taxon>Erysipelotrichaceae</taxon>
        <taxon>Breznakia</taxon>
    </lineage>
</organism>
<evidence type="ECO:0000313" key="15">
    <source>
        <dbReference type="Proteomes" id="UP001230220"/>
    </source>
</evidence>
<comment type="catalytic activity">
    <reaction evidence="10">
        <text>a 5,6-dihydrouridine in tRNA + NADP(+) = a uridine in tRNA + NADPH + H(+)</text>
        <dbReference type="Rhea" id="RHEA:23624"/>
        <dbReference type="Rhea" id="RHEA-COMP:13339"/>
        <dbReference type="Rhea" id="RHEA-COMP:13887"/>
        <dbReference type="ChEBI" id="CHEBI:15378"/>
        <dbReference type="ChEBI" id="CHEBI:57783"/>
        <dbReference type="ChEBI" id="CHEBI:58349"/>
        <dbReference type="ChEBI" id="CHEBI:65315"/>
        <dbReference type="ChEBI" id="CHEBI:74443"/>
    </reaction>
</comment>
<dbReference type="Gene3D" id="1.10.1200.80">
    <property type="entry name" value="Putative flavin oxidoreducatase, domain 2"/>
    <property type="match status" value="1"/>
</dbReference>
<keyword evidence="7" id="KW-0521">NADP</keyword>
<evidence type="ECO:0000256" key="6">
    <source>
        <dbReference type="ARBA" id="ARBA00022694"/>
    </source>
</evidence>
<name>A0ABU0E8M3_9FIRM</name>
<protein>
    <recommendedName>
        <fullName evidence="12">tRNA-dihydrouridine synthase</fullName>
        <ecNumber evidence="12">1.3.1.-</ecNumber>
    </recommendedName>
</protein>
<dbReference type="InterPro" id="IPR013785">
    <property type="entry name" value="Aldolase_TIM"/>
</dbReference>
<evidence type="ECO:0000256" key="10">
    <source>
        <dbReference type="ARBA" id="ARBA00048205"/>
    </source>
</evidence>
<accession>A0ABU0E8M3</accession>
<dbReference type="InterPro" id="IPR024036">
    <property type="entry name" value="tRNA-dHydroUridine_Synthase_C"/>
</dbReference>
<comment type="cofactor">
    <cofactor evidence="1 12">
        <name>FMN</name>
        <dbReference type="ChEBI" id="CHEBI:58210"/>
    </cofactor>
</comment>
<dbReference type="InterPro" id="IPR035587">
    <property type="entry name" value="DUS-like_FMN-bd"/>
</dbReference>
<dbReference type="RefSeq" id="WP_307411847.1">
    <property type="nucleotide sequence ID" value="NZ_JAUSUR010000009.1"/>
</dbReference>
<keyword evidence="3" id="KW-0820">tRNA-binding</keyword>
<evidence type="ECO:0000256" key="11">
    <source>
        <dbReference type="ARBA" id="ARBA00048802"/>
    </source>
</evidence>
<dbReference type="SUPFAM" id="SSF51395">
    <property type="entry name" value="FMN-linked oxidoreductases"/>
    <property type="match status" value="1"/>
</dbReference>
<reference evidence="14 15" key="1">
    <citation type="submission" date="2023-07" db="EMBL/GenBank/DDBJ databases">
        <title>Genomic Encyclopedia of Type Strains, Phase IV (KMG-IV): sequencing the most valuable type-strain genomes for metagenomic binning, comparative biology and taxonomic classification.</title>
        <authorList>
            <person name="Goeker M."/>
        </authorList>
    </citation>
    <scope>NUCLEOTIDE SEQUENCE [LARGE SCALE GENOMIC DNA]</scope>
    <source>
        <strain evidence="14 15">DSM 16784</strain>
    </source>
</reference>
<evidence type="ECO:0000259" key="13">
    <source>
        <dbReference type="Pfam" id="PF01207"/>
    </source>
</evidence>
<dbReference type="InterPro" id="IPR004652">
    <property type="entry name" value="DusB-like"/>
</dbReference>
<keyword evidence="9 12" id="KW-0560">Oxidoreductase</keyword>